<evidence type="ECO:0000313" key="7">
    <source>
        <dbReference type="EMBL" id="MFC7370667.1"/>
    </source>
</evidence>
<accession>A0ABW2NJ22</accession>
<dbReference type="Proteomes" id="UP001596549">
    <property type="component" value="Unassembled WGS sequence"/>
</dbReference>
<dbReference type="InterPro" id="IPR010070">
    <property type="entry name" value="YjcZ-like"/>
</dbReference>
<comment type="caution">
    <text evidence="7">The sequence shown here is derived from an EMBL/GenBank/DDBJ whole genome shotgun (WGS) entry which is preliminary data.</text>
</comment>
<gene>
    <name evidence="7" type="ORF">ACFQPF_03145</name>
</gene>
<protein>
    <submittedName>
        <fullName evidence="7">YjcZ family sporulation protein</fullName>
    </submittedName>
</protein>
<evidence type="ECO:0000256" key="3">
    <source>
        <dbReference type="ARBA" id="ARBA00022692"/>
    </source>
</evidence>
<evidence type="ECO:0000313" key="8">
    <source>
        <dbReference type="Proteomes" id="UP001596549"/>
    </source>
</evidence>
<dbReference type="EMBL" id="JBHTCP010000004">
    <property type="protein sequence ID" value="MFC7370667.1"/>
    <property type="molecule type" value="Genomic_DNA"/>
</dbReference>
<sequence length="64" mass="7304">MDNKKMNMPYANENMKPVANMPIYHHGHHHHHCGYGCGFTIIVVLFILLVIIGATVYYKDGDEC</sequence>
<dbReference type="NCBIfam" id="TIGR01732">
    <property type="entry name" value="tiny_TM_bacill"/>
    <property type="match status" value="1"/>
</dbReference>
<organism evidence="7 8">
    <name type="scientific">Fictibacillus iocasae</name>
    <dbReference type="NCBI Taxonomy" id="2715437"/>
    <lineage>
        <taxon>Bacteria</taxon>
        <taxon>Bacillati</taxon>
        <taxon>Bacillota</taxon>
        <taxon>Bacilli</taxon>
        <taxon>Bacillales</taxon>
        <taxon>Fictibacillaceae</taxon>
        <taxon>Fictibacillus</taxon>
    </lineage>
</organism>
<proteinExistence type="inferred from homology"/>
<evidence type="ECO:0000256" key="6">
    <source>
        <dbReference type="SAM" id="Phobius"/>
    </source>
</evidence>
<keyword evidence="8" id="KW-1185">Reference proteome</keyword>
<dbReference type="RefSeq" id="WP_379746390.1">
    <property type="nucleotide sequence ID" value="NZ_JBHTCP010000004.1"/>
</dbReference>
<evidence type="ECO:0000256" key="5">
    <source>
        <dbReference type="ARBA" id="ARBA00023136"/>
    </source>
</evidence>
<dbReference type="Pfam" id="PF09680">
    <property type="entry name" value="YjcZ_2"/>
    <property type="match status" value="1"/>
</dbReference>
<comment type="subcellular location">
    <subcellularLocation>
        <location evidence="1">Membrane</location>
    </subcellularLocation>
</comment>
<feature type="transmembrane region" description="Helical" evidence="6">
    <location>
        <begin position="33"/>
        <end position="58"/>
    </location>
</feature>
<reference evidence="8" key="1">
    <citation type="journal article" date="2019" name="Int. J. Syst. Evol. Microbiol.">
        <title>The Global Catalogue of Microorganisms (GCM) 10K type strain sequencing project: providing services to taxonomists for standard genome sequencing and annotation.</title>
        <authorList>
            <consortium name="The Broad Institute Genomics Platform"/>
            <consortium name="The Broad Institute Genome Sequencing Center for Infectious Disease"/>
            <person name="Wu L."/>
            <person name="Ma J."/>
        </authorList>
    </citation>
    <scope>NUCLEOTIDE SEQUENCE [LARGE SCALE GENOMIC DNA]</scope>
    <source>
        <strain evidence="8">NBRC 106396</strain>
    </source>
</reference>
<evidence type="ECO:0000256" key="2">
    <source>
        <dbReference type="ARBA" id="ARBA00010221"/>
    </source>
</evidence>
<keyword evidence="4 6" id="KW-1133">Transmembrane helix</keyword>
<comment type="similarity">
    <text evidence="2">Belongs to the SscA family.</text>
</comment>
<keyword evidence="5 6" id="KW-0472">Membrane</keyword>
<evidence type="ECO:0000256" key="4">
    <source>
        <dbReference type="ARBA" id="ARBA00022989"/>
    </source>
</evidence>
<keyword evidence="3 6" id="KW-0812">Transmembrane</keyword>
<name>A0ABW2NJ22_9BACL</name>
<evidence type="ECO:0000256" key="1">
    <source>
        <dbReference type="ARBA" id="ARBA00004370"/>
    </source>
</evidence>